<reference evidence="2 3" key="1">
    <citation type="submission" date="2020-04" db="EMBL/GenBank/DDBJ databases">
        <authorList>
            <person name="Alioto T."/>
            <person name="Alioto T."/>
            <person name="Gomez Garrido J."/>
        </authorList>
    </citation>
    <scope>NUCLEOTIDE SEQUENCE [LARGE SCALE GENOMIC DNA]</scope>
</reference>
<name>A0A8S1CUK1_9INSE</name>
<feature type="compositionally biased region" description="Basic residues" evidence="1">
    <location>
        <begin position="106"/>
        <end position="122"/>
    </location>
</feature>
<sequence length="450" mass="50966">MNQAGLFAFKYISPVELQQVVKSVQQKRQDSLIDEKWRDRLQRLQTSHLKEVVDVKEEQENQTESSENDFSSESENESPSNSSSYNSSTSEDTSNPNEAEQPQPTRRSKKSVQARVARKPMHHGNTIANIKKFQNDLRDLFITILRKFEIKQVAHEDESEDAEQRRKVRLSEFTARLRRNYLCTLKFETERANLIIRRQDESSTAKQATLRTLSRALAVSRSALKAFQIQTALWVDFLLKLDVLQEILELMAGLDEALAVMNVLNDEYVQARKSLFSALSKAYVDAELERLRRENTQMPSLRIAKPAVKQGVKKRPGFVKKQIGVPGKKQSLLKTKKPSPADQPAKLDLQSSIRKPDKSRDGSPNAKLLMMKHDSLDIIAHTEIQSAQALGGTTEVETQTDGQTMPLEESASLGCDIYQLAQEVLNEVSEGNSEDRMAAIIEQIICQELI</sequence>
<protein>
    <submittedName>
        <fullName evidence="2">Uncharacterized protein</fullName>
    </submittedName>
</protein>
<evidence type="ECO:0000256" key="1">
    <source>
        <dbReference type="SAM" id="MobiDB-lite"/>
    </source>
</evidence>
<keyword evidence="3" id="KW-1185">Reference proteome</keyword>
<evidence type="ECO:0000313" key="2">
    <source>
        <dbReference type="EMBL" id="CAB3371891.1"/>
    </source>
</evidence>
<feature type="compositionally biased region" description="Low complexity" evidence="1">
    <location>
        <begin position="77"/>
        <end position="95"/>
    </location>
</feature>
<accession>A0A8S1CUK1</accession>
<proteinExistence type="predicted"/>
<feature type="compositionally biased region" description="Polar residues" evidence="1">
    <location>
        <begin position="96"/>
        <end position="105"/>
    </location>
</feature>
<feature type="region of interest" description="Disordered" evidence="1">
    <location>
        <begin position="328"/>
        <end position="364"/>
    </location>
</feature>
<evidence type="ECO:0000313" key="3">
    <source>
        <dbReference type="Proteomes" id="UP000494165"/>
    </source>
</evidence>
<comment type="caution">
    <text evidence="2">The sequence shown here is derived from an EMBL/GenBank/DDBJ whole genome shotgun (WGS) entry which is preliminary data.</text>
</comment>
<feature type="region of interest" description="Disordered" evidence="1">
    <location>
        <begin position="48"/>
        <end position="126"/>
    </location>
</feature>
<organism evidence="2 3">
    <name type="scientific">Cloeon dipterum</name>
    <dbReference type="NCBI Taxonomy" id="197152"/>
    <lineage>
        <taxon>Eukaryota</taxon>
        <taxon>Metazoa</taxon>
        <taxon>Ecdysozoa</taxon>
        <taxon>Arthropoda</taxon>
        <taxon>Hexapoda</taxon>
        <taxon>Insecta</taxon>
        <taxon>Pterygota</taxon>
        <taxon>Palaeoptera</taxon>
        <taxon>Ephemeroptera</taxon>
        <taxon>Pisciforma</taxon>
        <taxon>Baetidae</taxon>
        <taxon>Cloeon</taxon>
    </lineage>
</organism>
<gene>
    <name evidence="2" type="ORF">CLODIP_2_CD00435</name>
</gene>
<feature type="compositionally biased region" description="Acidic residues" evidence="1">
    <location>
        <begin position="66"/>
        <end position="76"/>
    </location>
</feature>
<feature type="compositionally biased region" description="Basic and acidic residues" evidence="1">
    <location>
        <begin position="48"/>
        <end position="59"/>
    </location>
</feature>
<dbReference type="AlphaFoldDB" id="A0A8S1CUK1"/>
<dbReference type="Proteomes" id="UP000494165">
    <property type="component" value="Unassembled WGS sequence"/>
</dbReference>
<dbReference type="EMBL" id="CADEPI010000066">
    <property type="protein sequence ID" value="CAB3371891.1"/>
    <property type="molecule type" value="Genomic_DNA"/>
</dbReference>